<dbReference type="AlphaFoldDB" id="A0A0G3H446"/>
<reference evidence="2" key="2">
    <citation type="submission" date="2015-05" db="EMBL/GenBank/DDBJ databases">
        <title>Complete genome sequence of Corynebacterium testudinoris DSM 44614, recovered from necrotic lesions in the mouth of a tortoise.</title>
        <authorList>
            <person name="Ruckert C."/>
            <person name="Albersmeier A."/>
            <person name="Winkler A."/>
            <person name="Tauch A."/>
        </authorList>
    </citation>
    <scope>NUCLEOTIDE SEQUENCE [LARGE SCALE GENOMIC DNA]</scope>
    <source>
        <strain evidence="2">DSM 44614</strain>
    </source>
</reference>
<keyword evidence="2" id="KW-1185">Reference proteome</keyword>
<name>A0A0G3H446_9CORY</name>
<protein>
    <submittedName>
        <fullName evidence="1">Uncharacterized protein</fullName>
    </submittedName>
</protein>
<evidence type="ECO:0000313" key="2">
    <source>
        <dbReference type="Proteomes" id="UP000035540"/>
    </source>
</evidence>
<dbReference type="Proteomes" id="UP000035540">
    <property type="component" value="Chromosome"/>
</dbReference>
<gene>
    <name evidence="1" type="ORF">CTEST_00350</name>
</gene>
<accession>A0A0G3H446</accession>
<reference evidence="1 2" key="1">
    <citation type="journal article" date="2015" name="Genome Announc.">
        <title>Complete Genome Sequence of the Type Strain Corynebacterium testudinoris DSM 44614, Recovered from Necrotic Lesions in the Mouth of a Tortoise.</title>
        <authorList>
            <person name="Ruckert C."/>
            <person name="Kriete M."/>
            <person name="Jaenicke S."/>
            <person name="Winkler A."/>
            <person name="Tauch A."/>
        </authorList>
    </citation>
    <scope>NUCLEOTIDE SEQUENCE [LARGE SCALE GENOMIC DNA]</scope>
    <source>
        <strain evidence="1 2">DSM 44614</strain>
    </source>
</reference>
<sequence>MLGLQSQQVTIDYEVSFLLSSVLSDQAGRLDNPHNVFIRVDNMGLLAAFGDFESIIGKKFYLLALDAWFTYRGRCSSFSIRSEEQLGTGMGF</sequence>
<evidence type="ECO:0000313" key="1">
    <source>
        <dbReference type="EMBL" id="AKK07540.1"/>
    </source>
</evidence>
<dbReference type="PATRIC" id="fig|136857.5.peg.69"/>
<organism evidence="1 2">
    <name type="scientific">Corynebacterium testudinoris</name>
    <dbReference type="NCBI Taxonomy" id="136857"/>
    <lineage>
        <taxon>Bacteria</taxon>
        <taxon>Bacillati</taxon>
        <taxon>Actinomycetota</taxon>
        <taxon>Actinomycetes</taxon>
        <taxon>Mycobacteriales</taxon>
        <taxon>Corynebacteriaceae</taxon>
        <taxon>Corynebacterium</taxon>
    </lineage>
</organism>
<dbReference type="EMBL" id="CP011545">
    <property type="protein sequence ID" value="AKK07540.1"/>
    <property type="molecule type" value="Genomic_DNA"/>
</dbReference>
<proteinExistence type="predicted"/>
<dbReference type="KEGG" id="cted:CTEST_00350"/>